<name>A0A2U1T3K8_9MICO</name>
<dbReference type="SUPFAM" id="SSF47413">
    <property type="entry name" value="lambda repressor-like DNA-binding domains"/>
    <property type="match status" value="1"/>
</dbReference>
<evidence type="ECO:0000313" key="5">
    <source>
        <dbReference type="EMBL" id="PWB98465.1"/>
    </source>
</evidence>
<dbReference type="SUPFAM" id="SSF53822">
    <property type="entry name" value="Periplasmic binding protein-like I"/>
    <property type="match status" value="1"/>
</dbReference>
<dbReference type="PROSITE" id="PS50932">
    <property type="entry name" value="HTH_LACI_2"/>
    <property type="match status" value="1"/>
</dbReference>
<dbReference type="PANTHER" id="PTHR30146">
    <property type="entry name" value="LACI-RELATED TRANSCRIPTIONAL REPRESSOR"/>
    <property type="match status" value="1"/>
</dbReference>
<accession>A0A2U1T3K8</accession>
<protein>
    <submittedName>
        <fullName evidence="5">LacI family transcriptional regulator</fullName>
    </submittedName>
</protein>
<keyword evidence="3" id="KW-0804">Transcription</keyword>
<dbReference type="PANTHER" id="PTHR30146:SF109">
    <property type="entry name" value="HTH-TYPE TRANSCRIPTIONAL REGULATOR GALS"/>
    <property type="match status" value="1"/>
</dbReference>
<dbReference type="InterPro" id="IPR046335">
    <property type="entry name" value="LacI/GalR-like_sensor"/>
</dbReference>
<dbReference type="Gene3D" id="3.40.50.2300">
    <property type="match status" value="2"/>
</dbReference>
<dbReference type="InterPro" id="IPR028082">
    <property type="entry name" value="Peripla_BP_I"/>
</dbReference>
<dbReference type="GO" id="GO:0000976">
    <property type="term" value="F:transcription cis-regulatory region binding"/>
    <property type="evidence" value="ECO:0007669"/>
    <property type="project" value="TreeGrafter"/>
</dbReference>
<evidence type="ECO:0000256" key="2">
    <source>
        <dbReference type="ARBA" id="ARBA00023125"/>
    </source>
</evidence>
<dbReference type="CDD" id="cd01392">
    <property type="entry name" value="HTH_LacI"/>
    <property type="match status" value="1"/>
</dbReference>
<evidence type="ECO:0000259" key="4">
    <source>
        <dbReference type="PROSITE" id="PS50932"/>
    </source>
</evidence>
<dbReference type="PROSITE" id="PS00356">
    <property type="entry name" value="HTH_LACI_1"/>
    <property type="match status" value="1"/>
</dbReference>
<dbReference type="InterPro" id="IPR010982">
    <property type="entry name" value="Lambda_DNA-bd_dom_sf"/>
</dbReference>
<dbReference type="CDD" id="cd06267">
    <property type="entry name" value="PBP1_LacI_sugar_binding-like"/>
    <property type="match status" value="1"/>
</dbReference>
<dbReference type="Proteomes" id="UP000244978">
    <property type="component" value="Unassembled WGS sequence"/>
</dbReference>
<dbReference type="Pfam" id="PF00356">
    <property type="entry name" value="LacI"/>
    <property type="match status" value="1"/>
</dbReference>
<sequence length="327" mass="34833">MHDVAALAGVGLSTVSRVVNGDVKVSPAKTLAVENAIRELGYRRNDSARHLRTGAAASIGLLIESIADPFFSLISQAVEEVALSRDSLLLSASSHQDAARARRMVLAFCSRRVDGLIITPSEDQSIDYLRTELTAGVAMVFIDRPVPGLDVDTVLTDNVGGAMSGVEHLIAHGHRRIACITDRAGLYTSSHRIRGYRNALAAAGIPFDPALVYSADDTTDTLAGPLTSMLDAENPPTALFTANNRSTIGALRVMGGRHNRPALVGFDDFELADALSPGVTVVAQDPLAMGRMAAELLFRRLDRDTSPPQTITLGTRLITRGSGEQRP</sequence>
<keyword evidence="2" id="KW-0238">DNA-binding</keyword>
<evidence type="ECO:0000256" key="1">
    <source>
        <dbReference type="ARBA" id="ARBA00023015"/>
    </source>
</evidence>
<dbReference type="Gene3D" id="1.10.260.40">
    <property type="entry name" value="lambda repressor-like DNA-binding domains"/>
    <property type="match status" value="1"/>
</dbReference>
<feature type="domain" description="HTH lacI-type" evidence="4">
    <location>
        <begin position="1"/>
        <end position="53"/>
    </location>
</feature>
<dbReference type="SMART" id="SM00354">
    <property type="entry name" value="HTH_LACI"/>
    <property type="match status" value="1"/>
</dbReference>
<evidence type="ECO:0000256" key="3">
    <source>
        <dbReference type="ARBA" id="ARBA00023163"/>
    </source>
</evidence>
<dbReference type="Pfam" id="PF13377">
    <property type="entry name" value="Peripla_BP_3"/>
    <property type="match status" value="1"/>
</dbReference>
<evidence type="ECO:0000313" key="6">
    <source>
        <dbReference type="Proteomes" id="UP000244978"/>
    </source>
</evidence>
<dbReference type="InterPro" id="IPR000843">
    <property type="entry name" value="HTH_LacI"/>
</dbReference>
<comment type="caution">
    <text evidence="5">The sequence shown here is derived from an EMBL/GenBank/DDBJ whole genome shotgun (WGS) entry which is preliminary data.</text>
</comment>
<proteinExistence type="predicted"/>
<gene>
    <name evidence="5" type="ORF">DF220_05640</name>
</gene>
<dbReference type="AlphaFoldDB" id="A0A2U1T3K8"/>
<dbReference type="EMBL" id="QEEX01000001">
    <property type="protein sequence ID" value="PWB98465.1"/>
    <property type="molecule type" value="Genomic_DNA"/>
</dbReference>
<dbReference type="GO" id="GO:0003700">
    <property type="term" value="F:DNA-binding transcription factor activity"/>
    <property type="evidence" value="ECO:0007669"/>
    <property type="project" value="TreeGrafter"/>
</dbReference>
<keyword evidence="6" id="KW-1185">Reference proteome</keyword>
<organism evidence="5 6">
    <name type="scientific">Homoserinimonas hongtaonis</name>
    <dbReference type="NCBI Taxonomy" id="2079791"/>
    <lineage>
        <taxon>Bacteria</taxon>
        <taxon>Bacillati</taxon>
        <taxon>Actinomycetota</taxon>
        <taxon>Actinomycetes</taxon>
        <taxon>Micrococcales</taxon>
        <taxon>Microbacteriaceae</taxon>
        <taxon>Homoserinimonas</taxon>
    </lineage>
</organism>
<reference evidence="6" key="1">
    <citation type="submission" date="2018-04" db="EMBL/GenBank/DDBJ databases">
        <authorList>
            <person name="Liu S."/>
            <person name="Wang Z."/>
            <person name="Li J."/>
        </authorList>
    </citation>
    <scope>NUCLEOTIDE SEQUENCE [LARGE SCALE GENOMIC DNA]</scope>
    <source>
        <strain evidence="6">S1194</strain>
    </source>
</reference>
<keyword evidence="1" id="KW-0805">Transcription regulation</keyword>